<proteinExistence type="predicted"/>
<protein>
    <submittedName>
        <fullName evidence="1">Uncharacterized protein</fullName>
    </submittedName>
</protein>
<name>A0ACC0K9V0_CHOFU</name>
<accession>A0ACC0K9V0</accession>
<organism evidence="1 2">
    <name type="scientific">Choristoneura fumiferana</name>
    <name type="common">Spruce budworm moth</name>
    <name type="synonym">Archips fumiferana</name>
    <dbReference type="NCBI Taxonomy" id="7141"/>
    <lineage>
        <taxon>Eukaryota</taxon>
        <taxon>Metazoa</taxon>
        <taxon>Ecdysozoa</taxon>
        <taxon>Arthropoda</taxon>
        <taxon>Hexapoda</taxon>
        <taxon>Insecta</taxon>
        <taxon>Pterygota</taxon>
        <taxon>Neoptera</taxon>
        <taxon>Endopterygota</taxon>
        <taxon>Lepidoptera</taxon>
        <taxon>Glossata</taxon>
        <taxon>Ditrysia</taxon>
        <taxon>Tortricoidea</taxon>
        <taxon>Tortricidae</taxon>
        <taxon>Tortricinae</taxon>
        <taxon>Choristoneura</taxon>
    </lineage>
</organism>
<dbReference type="Proteomes" id="UP001064048">
    <property type="component" value="Chromosome 24"/>
</dbReference>
<evidence type="ECO:0000313" key="1">
    <source>
        <dbReference type="EMBL" id="KAI8433119.1"/>
    </source>
</evidence>
<sequence length="135" mass="15726">MLCNRSEKSFYSHTSNYSFFRKSIVNWPPCGYGSFHQQYWLDGKLIAVGVIDILPNVSLYFFYDPKYTNLTLGTYGALREIALQGTCTPCVQSYNITTWITTYTPTKMRYKGNFYPSDLLCPETYKWFPLKDCIP</sequence>
<comment type="caution">
    <text evidence="1">The sequence shown here is derived from an EMBL/GenBank/DDBJ whole genome shotgun (WGS) entry which is preliminary data.</text>
</comment>
<reference evidence="1 2" key="1">
    <citation type="journal article" date="2022" name="Genome Biol. Evol.">
        <title>The Spruce Budworm Genome: Reconstructing the Evolutionary History of Antifreeze Proteins.</title>
        <authorList>
            <person name="Beliveau C."/>
            <person name="Gagne P."/>
            <person name="Picq S."/>
            <person name="Vernygora O."/>
            <person name="Keeling C.I."/>
            <person name="Pinkney K."/>
            <person name="Doucet D."/>
            <person name="Wen F."/>
            <person name="Johnston J.S."/>
            <person name="Maaroufi H."/>
            <person name="Boyle B."/>
            <person name="Laroche J."/>
            <person name="Dewar K."/>
            <person name="Juretic N."/>
            <person name="Blackburn G."/>
            <person name="Nisole A."/>
            <person name="Brunet B."/>
            <person name="Brandao M."/>
            <person name="Lumley L."/>
            <person name="Duan J."/>
            <person name="Quan G."/>
            <person name="Lucarotti C.J."/>
            <person name="Roe A.D."/>
            <person name="Sperling F.A.H."/>
            <person name="Levesque R.C."/>
            <person name="Cusson M."/>
        </authorList>
    </citation>
    <scope>NUCLEOTIDE SEQUENCE [LARGE SCALE GENOMIC DNA]</scope>
    <source>
        <strain evidence="1">Glfc:IPQL:Cfum</strain>
    </source>
</reference>
<dbReference type="EMBL" id="CM046124">
    <property type="protein sequence ID" value="KAI8433119.1"/>
    <property type="molecule type" value="Genomic_DNA"/>
</dbReference>
<evidence type="ECO:0000313" key="2">
    <source>
        <dbReference type="Proteomes" id="UP001064048"/>
    </source>
</evidence>
<keyword evidence="2" id="KW-1185">Reference proteome</keyword>
<gene>
    <name evidence="1" type="ORF">MSG28_013969</name>
</gene>